<organism evidence="5 6">
    <name type="scientific">Trapa incisa</name>
    <dbReference type="NCBI Taxonomy" id="236973"/>
    <lineage>
        <taxon>Eukaryota</taxon>
        <taxon>Viridiplantae</taxon>
        <taxon>Streptophyta</taxon>
        <taxon>Embryophyta</taxon>
        <taxon>Tracheophyta</taxon>
        <taxon>Spermatophyta</taxon>
        <taxon>Magnoliopsida</taxon>
        <taxon>eudicotyledons</taxon>
        <taxon>Gunneridae</taxon>
        <taxon>Pentapetalae</taxon>
        <taxon>rosids</taxon>
        <taxon>malvids</taxon>
        <taxon>Myrtales</taxon>
        <taxon>Lythraceae</taxon>
        <taxon>Trapa</taxon>
    </lineage>
</organism>
<dbReference type="CDD" id="cd04895">
    <property type="entry name" value="ACT_ACR_1"/>
    <property type="match status" value="1"/>
</dbReference>
<gene>
    <name evidence="5" type="ORF">SAY87_000178</name>
</gene>
<dbReference type="Pfam" id="PF01842">
    <property type="entry name" value="ACT"/>
    <property type="match status" value="1"/>
</dbReference>
<dbReference type="CDD" id="cd22161">
    <property type="entry name" value="F-box_AtSKP2-like"/>
    <property type="match status" value="1"/>
</dbReference>
<dbReference type="Proteomes" id="UP001345219">
    <property type="component" value="Chromosome 1"/>
</dbReference>
<evidence type="ECO:0000256" key="2">
    <source>
        <dbReference type="RuleBase" id="RU369043"/>
    </source>
</evidence>
<dbReference type="InterPro" id="IPR036047">
    <property type="entry name" value="F-box-like_dom_sf"/>
</dbReference>
<dbReference type="PANTHER" id="PTHR31096:SF5">
    <property type="entry name" value="ACT DOMAIN-CONTAINING PROTEIN ACR3"/>
    <property type="match status" value="1"/>
</dbReference>
<keyword evidence="1 2" id="KW-0677">Repeat</keyword>
<evidence type="ECO:0000313" key="5">
    <source>
        <dbReference type="EMBL" id="KAK4742177.1"/>
    </source>
</evidence>
<dbReference type="Gene3D" id="1.20.1280.50">
    <property type="match status" value="1"/>
</dbReference>
<comment type="function">
    <text evidence="2">Binds amino acids.</text>
</comment>
<feature type="region of interest" description="Disordered" evidence="3">
    <location>
        <begin position="370"/>
        <end position="453"/>
    </location>
</feature>
<dbReference type="Gene3D" id="3.80.10.10">
    <property type="entry name" value="Ribonuclease Inhibitor"/>
    <property type="match status" value="1"/>
</dbReference>
<dbReference type="GO" id="GO:0051603">
    <property type="term" value="P:proteolysis involved in protein catabolic process"/>
    <property type="evidence" value="ECO:0007669"/>
    <property type="project" value="UniProtKB-ARBA"/>
</dbReference>
<comment type="caution">
    <text evidence="5">The sequence shown here is derived from an EMBL/GenBank/DDBJ whole genome shotgun (WGS) entry which is preliminary data.</text>
</comment>
<sequence>MGVGPRRQRRGAGQTFPRCLSRRLTSVVYPHLLCETFFGNRRLYIILWEFYMMAKTYWPYFDPEYENLSARINPPRVSIDNTSCSDCTLIKVDSMNKPGILLEVVQILADLDLIVKKAYISSDGGWFMDAVFHVSDQQGNKITEYKTKDYIEKVLGPKGHLTDRIKMWPGKRVGLQINVVAAEVWTHNMRIACVLYVNEESTSRVVDDPKKLSLMEDQLRNILRGCDTSDNDGDSMVARTSFSMGCTHIDRRLHQMFSADKDYETCSLDPDSDCPPSSKPSVTIDHCEEKGYSMVNIRCKDRPKLLFDTVCTLTDMQYVVFHAAISSDGPDALQEYYIRHMDGCTLDAEGEKERVIKCLEAAVQRRVRTTRGAMYKGQSGPAVGGNSDPPGERAVRLKGRGDHGRGSGRERLLCSRRLRESSGHQNNRGPEEGDRAKRAKESMLQSSTQKARSFCESEAMDKGELRNEYLNLCFENLMMAVDGSGGVSMEEVKVESETITDWKDIPMELLLRIVSLVNDRTVIMVSEVCSGWRDAICLGLTHLSLVWMKKNMNNLVLSLAPKFTKLQSLNLRQDKPQLEDNAVEALARYCHDLQDLDLSKSFRLTDRSLHALAQGCPNLTKLNISGCSAFSDNALEYLTNYCRKMKILNLCGCVKAASDKALQAIGRNCCQLQSLNLGWCENVSDVGVMSLAFGCPQLRVLDLCGCVRITDDSVIALVNGCPNLTSLGLYYCQNITDRAMYSLAQSRYKHRHPSAPPPWESSSTLASSSSREKGEHHGEGLKSLNISQCTALTPPAVQAVCDSFPALHTCPGRHSLIISGCLSLTSVHCACAFQAHRVPSTVPHLAH</sequence>
<dbReference type="InterPro" id="IPR057207">
    <property type="entry name" value="FBXL15_LRR"/>
</dbReference>
<evidence type="ECO:0000259" key="4">
    <source>
        <dbReference type="PROSITE" id="PS51671"/>
    </source>
</evidence>
<evidence type="ECO:0000256" key="1">
    <source>
        <dbReference type="ARBA" id="ARBA00022737"/>
    </source>
</evidence>
<protein>
    <recommendedName>
        <fullName evidence="2">ACT domain-containing protein ACR</fullName>
    </recommendedName>
    <alternativeName>
        <fullName evidence="2">Protein ACT DOMAIN REPEATS</fullName>
    </alternativeName>
</protein>
<dbReference type="Pfam" id="PF25372">
    <property type="entry name" value="DUF7885"/>
    <property type="match status" value="1"/>
</dbReference>
<feature type="domain" description="ACT" evidence="4">
    <location>
        <begin position="89"/>
        <end position="166"/>
    </location>
</feature>
<feature type="compositionally biased region" description="Basic and acidic residues" evidence="3">
    <location>
        <begin position="390"/>
        <end position="422"/>
    </location>
</feature>
<feature type="compositionally biased region" description="Basic and acidic residues" evidence="3">
    <location>
        <begin position="429"/>
        <end position="441"/>
    </location>
</feature>
<dbReference type="InterPro" id="IPR006553">
    <property type="entry name" value="Leu-rich_rpt_Cys-con_subtyp"/>
</dbReference>
<dbReference type="InterPro" id="IPR040217">
    <property type="entry name" value="ACR1-12"/>
</dbReference>
<reference evidence="5 6" key="1">
    <citation type="journal article" date="2023" name="Hortic Res">
        <title>Pangenome of water caltrop reveals structural variations and asymmetric subgenome divergence after allopolyploidization.</title>
        <authorList>
            <person name="Zhang X."/>
            <person name="Chen Y."/>
            <person name="Wang L."/>
            <person name="Yuan Y."/>
            <person name="Fang M."/>
            <person name="Shi L."/>
            <person name="Lu R."/>
            <person name="Comes H.P."/>
            <person name="Ma Y."/>
            <person name="Chen Y."/>
            <person name="Huang G."/>
            <person name="Zhou Y."/>
            <person name="Zheng Z."/>
            <person name="Qiu Y."/>
        </authorList>
    </citation>
    <scope>NUCLEOTIDE SEQUENCE [LARGE SCALE GENOMIC DNA]</scope>
    <source>
        <tissue evidence="5">Roots</tissue>
    </source>
</reference>
<keyword evidence="6" id="KW-1185">Reference proteome</keyword>
<dbReference type="SMART" id="SM00367">
    <property type="entry name" value="LRR_CC"/>
    <property type="match status" value="8"/>
</dbReference>
<dbReference type="GO" id="GO:0016597">
    <property type="term" value="F:amino acid binding"/>
    <property type="evidence" value="ECO:0007669"/>
    <property type="project" value="UniProtKB-UniRule"/>
</dbReference>
<dbReference type="SUPFAM" id="SSF55021">
    <property type="entry name" value="ACT-like"/>
    <property type="match status" value="1"/>
</dbReference>
<dbReference type="EMBL" id="JAXIOK010000023">
    <property type="protein sequence ID" value="KAK4742177.1"/>
    <property type="molecule type" value="Genomic_DNA"/>
</dbReference>
<dbReference type="InterPro" id="IPR002912">
    <property type="entry name" value="ACT_dom"/>
</dbReference>
<dbReference type="AlphaFoldDB" id="A0AAN7JGF1"/>
<accession>A0AAN7JGF1</accession>
<dbReference type="FunFam" id="3.80.10.10:FF:000188">
    <property type="entry name" value="F-box protein SKP2B"/>
    <property type="match status" value="1"/>
</dbReference>
<dbReference type="CDD" id="cd04897">
    <property type="entry name" value="ACT_ACR_3"/>
    <property type="match status" value="1"/>
</dbReference>
<dbReference type="PROSITE" id="PS51671">
    <property type="entry name" value="ACT"/>
    <property type="match status" value="1"/>
</dbReference>
<dbReference type="InterPro" id="IPR045865">
    <property type="entry name" value="ACT-like_dom_sf"/>
</dbReference>
<dbReference type="InterPro" id="IPR032675">
    <property type="entry name" value="LRR_dom_sf"/>
</dbReference>
<dbReference type="SUPFAM" id="SSF52047">
    <property type="entry name" value="RNI-like"/>
    <property type="match status" value="1"/>
</dbReference>
<dbReference type="PANTHER" id="PTHR31096">
    <property type="entry name" value="ACT DOMAIN-CONTAINING PROTEIN ACR4-RELATED"/>
    <property type="match status" value="1"/>
</dbReference>
<feature type="region of interest" description="Disordered" evidence="3">
    <location>
        <begin position="752"/>
        <end position="778"/>
    </location>
</feature>
<dbReference type="SUPFAM" id="SSF81383">
    <property type="entry name" value="F-box domain"/>
    <property type="match status" value="1"/>
</dbReference>
<evidence type="ECO:0000256" key="3">
    <source>
        <dbReference type="SAM" id="MobiDB-lite"/>
    </source>
</evidence>
<evidence type="ECO:0000313" key="6">
    <source>
        <dbReference type="Proteomes" id="UP001345219"/>
    </source>
</evidence>
<proteinExistence type="predicted"/>
<name>A0AAN7JGF1_9MYRT</name>